<sequence>MSPVAPPSPFVATHLDLIRRGGHVLDLACGNGRNTRLLLEHGFRVTAVDINMEGIRDLEGHSQLTSLALDMETPGDPWPISRHVTTPLDGIVVTNYLHRPQFPYIATSLKPSGGLLIYETFMAGNEQYGKPSNPRFLLQQDELTEAFADLSILAFEQGYREAPSPAIVQSLCARAS</sequence>
<dbReference type="Proteomes" id="UP000219327">
    <property type="component" value="Unassembled WGS sequence"/>
</dbReference>
<name>A0A2A5WHK1_9GAMM</name>
<proteinExistence type="predicted"/>
<comment type="caution">
    <text evidence="2">The sequence shown here is derived from an EMBL/GenBank/DDBJ whole genome shotgun (WGS) entry which is preliminary data.</text>
</comment>
<dbReference type="AlphaFoldDB" id="A0A2A5WHK1"/>
<dbReference type="InterPro" id="IPR015985">
    <property type="entry name" value="TehB-like_dom"/>
</dbReference>
<gene>
    <name evidence="2" type="ORF">CNE99_10460</name>
</gene>
<dbReference type="SUPFAM" id="SSF53335">
    <property type="entry name" value="S-adenosyl-L-methionine-dependent methyltransferases"/>
    <property type="match status" value="1"/>
</dbReference>
<dbReference type="GO" id="GO:0032259">
    <property type="term" value="P:methylation"/>
    <property type="evidence" value="ECO:0007669"/>
    <property type="project" value="UniProtKB-KW"/>
</dbReference>
<evidence type="ECO:0000313" key="3">
    <source>
        <dbReference type="Proteomes" id="UP000219327"/>
    </source>
</evidence>
<accession>A0A2A5WHK1</accession>
<dbReference type="Pfam" id="PF03848">
    <property type="entry name" value="TehB"/>
    <property type="match status" value="1"/>
</dbReference>
<keyword evidence="2" id="KW-0808">Transferase</keyword>
<organism evidence="2 3">
    <name type="scientific">OM182 bacterium MED-G24</name>
    <dbReference type="NCBI Taxonomy" id="1986255"/>
    <lineage>
        <taxon>Bacteria</taxon>
        <taxon>Pseudomonadati</taxon>
        <taxon>Pseudomonadota</taxon>
        <taxon>Gammaproteobacteria</taxon>
        <taxon>OMG group</taxon>
        <taxon>OM182 clade</taxon>
    </lineage>
</organism>
<evidence type="ECO:0000259" key="1">
    <source>
        <dbReference type="Pfam" id="PF03848"/>
    </source>
</evidence>
<reference evidence="2 3" key="1">
    <citation type="submission" date="2017-08" db="EMBL/GenBank/DDBJ databases">
        <title>Fine stratification of microbial communities through a metagenomic profile of the photic zone.</title>
        <authorList>
            <person name="Haro-Moreno J.M."/>
            <person name="Lopez-Perez M."/>
            <person name="De La Torre J."/>
            <person name="Picazo A."/>
            <person name="Camacho A."/>
            <person name="Rodriguez-Valera F."/>
        </authorList>
    </citation>
    <scope>NUCLEOTIDE SEQUENCE [LARGE SCALE GENOMIC DNA]</scope>
    <source>
        <strain evidence="2">MED-G24</strain>
    </source>
</reference>
<feature type="domain" description="Tellurite resistance methyltransferase TehB-like" evidence="1">
    <location>
        <begin position="20"/>
        <end position="68"/>
    </location>
</feature>
<evidence type="ECO:0000313" key="2">
    <source>
        <dbReference type="EMBL" id="PDH35949.1"/>
    </source>
</evidence>
<dbReference type="GO" id="GO:0008168">
    <property type="term" value="F:methyltransferase activity"/>
    <property type="evidence" value="ECO:0007669"/>
    <property type="project" value="UniProtKB-KW"/>
</dbReference>
<dbReference type="EMBL" id="NTKD01000078">
    <property type="protein sequence ID" value="PDH35949.1"/>
    <property type="molecule type" value="Genomic_DNA"/>
</dbReference>
<dbReference type="InterPro" id="IPR029063">
    <property type="entry name" value="SAM-dependent_MTases_sf"/>
</dbReference>
<dbReference type="Gene3D" id="3.40.50.150">
    <property type="entry name" value="Vaccinia Virus protein VP39"/>
    <property type="match status" value="1"/>
</dbReference>
<protein>
    <submittedName>
        <fullName evidence="2">SAM-dependent methyltransferase</fullName>
    </submittedName>
</protein>
<dbReference type="CDD" id="cd02440">
    <property type="entry name" value="AdoMet_MTases"/>
    <property type="match status" value="1"/>
</dbReference>
<keyword evidence="2" id="KW-0489">Methyltransferase</keyword>